<dbReference type="InParanoid" id="A0A6I8VQB4"/>
<dbReference type="AlphaFoldDB" id="A0A6I8VQB4"/>
<evidence type="ECO:0000256" key="8">
    <source>
        <dbReference type="ARBA" id="ARBA00023170"/>
    </source>
</evidence>
<comment type="subcellular location">
    <subcellularLocation>
        <location evidence="1">Cell membrane</location>
        <topology evidence="1">Multi-pass membrane protein</topology>
    </subcellularLocation>
</comment>
<keyword evidence="3" id="KW-0716">Sensory transduction</keyword>
<dbReference type="GO" id="GO:0005549">
    <property type="term" value="F:odorant binding"/>
    <property type="evidence" value="ECO:0007669"/>
    <property type="project" value="InterPro"/>
</dbReference>
<dbReference type="GO" id="GO:0007165">
    <property type="term" value="P:signal transduction"/>
    <property type="evidence" value="ECO:0007669"/>
    <property type="project" value="UniProtKB-KW"/>
</dbReference>
<evidence type="ECO:0000256" key="9">
    <source>
        <dbReference type="ARBA" id="ARBA00023224"/>
    </source>
</evidence>
<accession>A0A6I8VQB4</accession>
<dbReference type="PANTHER" id="PTHR21137:SF35">
    <property type="entry name" value="ODORANT RECEPTOR 19A-RELATED"/>
    <property type="match status" value="1"/>
</dbReference>
<dbReference type="Proteomes" id="UP000001819">
    <property type="component" value="Chromosome 2"/>
</dbReference>
<evidence type="ECO:0000256" key="6">
    <source>
        <dbReference type="ARBA" id="ARBA00022989"/>
    </source>
</evidence>
<evidence type="ECO:0000313" key="10">
    <source>
        <dbReference type="Proteomes" id="UP000001819"/>
    </source>
</evidence>
<evidence type="ECO:0000256" key="1">
    <source>
        <dbReference type="ARBA" id="ARBA00004651"/>
    </source>
</evidence>
<dbReference type="Pfam" id="PF02949">
    <property type="entry name" value="7tm_6"/>
    <property type="match status" value="1"/>
</dbReference>
<keyword evidence="4" id="KW-0812">Transmembrane</keyword>
<name>A0A6I8VQB4_DROPS</name>
<keyword evidence="8" id="KW-0675">Receptor</keyword>
<sequence>MLVGLVLGISLINLYLFADTWAKLAIAAYIVVQIVQTFPFCYTCDLIREDCESLAVAIFHSNWKGSSRRYRSSLIYFLQNAQRTISFSAGSVFPICLNTNIRVAKLAFSVVTFVKQVKN</sequence>
<keyword evidence="5" id="KW-0552">Olfaction</keyword>
<protein>
    <submittedName>
        <fullName evidence="11">Odorant receptor 98a-like</fullName>
    </submittedName>
</protein>
<reference evidence="11" key="2">
    <citation type="submission" date="2025-08" db="UniProtKB">
        <authorList>
            <consortium name="RefSeq"/>
        </authorList>
    </citation>
    <scope>IDENTIFICATION</scope>
    <source>
        <strain evidence="11">MV-25-SWS-2005</strain>
        <tissue evidence="11">Whole body</tissue>
    </source>
</reference>
<keyword evidence="10" id="KW-1185">Reference proteome</keyword>
<keyword evidence="6" id="KW-1133">Transmembrane helix</keyword>
<dbReference type="PANTHER" id="PTHR21137">
    <property type="entry name" value="ODORANT RECEPTOR"/>
    <property type="match status" value="1"/>
</dbReference>
<evidence type="ECO:0000256" key="2">
    <source>
        <dbReference type="ARBA" id="ARBA00022475"/>
    </source>
</evidence>
<dbReference type="GO" id="GO:0005886">
    <property type="term" value="C:plasma membrane"/>
    <property type="evidence" value="ECO:0007669"/>
    <property type="project" value="UniProtKB-SubCell"/>
</dbReference>
<evidence type="ECO:0000256" key="4">
    <source>
        <dbReference type="ARBA" id="ARBA00022692"/>
    </source>
</evidence>
<evidence type="ECO:0000256" key="7">
    <source>
        <dbReference type="ARBA" id="ARBA00023136"/>
    </source>
</evidence>
<dbReference type="RefSeq" id="XP_033233068.1">
    <property type="nucleotide sequence ID" value="XM_033377177.1"/>
</dbReference>
<dbReference type="InterPro" id="IPR004117">
    <property type="entry name" value="7tm6_olfct_rcpt"/>
</dbReference>
<dbReference type="GO" id="GO:0004984">
    <property type="term" value="F:olfactory receptor activity"/>
    <property type="evidence" value="ECO:0007669"/>
    <property type="project" value="InterPro"/>
</dbReference>
<evidence type="ECO:0000256" key="3">
    <source>
        <dbReference type="ARBA" id="ARBA00022606"/>
    </source>
</evidence>
<proteinExistence type="predicted"/>
<organism evidence="10 11">
    <name type="scientific">Drosophila pseudoobscura pseudoobscura</name>
    <name type="common">Fruit fly</name>
    <dbReference type="NCBI Taxonomy" id="46245"/>
    <lineage>
        <taxon>Eukaryota</taxon>
        <taxon>Metazoa</taxon>
        <taxon>Ecdysozoa</taxon>
        <taxon>Arthropoda</taxon>
        <taxon>Hexapoda</taxon>
        <taxon>Insecta</taxon>
        <taxon>Pterygota</taxon>
        <taxon>Neoptera</taxon>
        <taxon>Endopterygota</taxon>
        <taxon>Diptera</taxon>
        <taxon>Brachycera</taxon>
        <taxon>Muscomorpha</taxon>
        <taxon>Ephydroidea</taxon>
        <taxon>Drosophilidae</taxon>
        <taxon>Drosophila</taxon>
        <taxon>Sophophora</taxon>
    </lineage>
</organism>
<dbReference type="KEGG" id="dpo:117183391"/>
<keyword evidence="2" id="KW-1003">Cell membrane</keyword>
<evidence type="ECO:0000256" key="5">
    <source>
        <dbReference type="ARBA" id="ARBA00022725"/>
    </source>
</evidence>
<keyword evidence="7" id="KW-0472">Membrane</keyword>
<reference evidence="10" key="1">
    <citation type="submission" date="2024-06" db="UniProtKB">
        <authorList>
            <consortium name="RefSeq"/>
        </authorList>
    </citation>
    <scope>NUCLEOTIDE SEQUENCE [LARGE SCALE GENOMIC DNA]</scope>
    <source>
        <strain evidence="10">MV2-25</strain>
    </source>
</reference>
<evidence type="ECO:0000313" key="11">
    <source>
        <dbReference type="RefSeq" id="XP_033233068.1"/>
    </source>
</evidence>
<keyword evidence="9" id="KW-0807">Transducer</keyword>
<gene>
    <name evidence="11" type="primary">LOC117183391</name>
</gene>